<dbReference type="Gene3D" id="1.10.287.570">
    <property type="entry name" value="Helical hairpin bin"/>
    <property type="match status" value="1"/>
</dbReference>
<feature type="transmembrane region" description="Helical" evidence="6">
    <location>
        <begin position="465"/>
        <end position="490"/>
    </location>
</feature>
<feature type="transmembrane region" description="Helical" evidence="6">
    <location>
        <begin position="94"/>
        <end position="116"/>
    </location>
</feature>
<evidence type="ECO:0000256" key="3">
    <source>
        <dbReference type="ARBA" id="ARBA00022989"/>
    </source>
</evidence>
<dbReference type="OMA" id="RRAPFYW"/>
<evidence type="ECO:0000256" key="6">
    <source>
        <dbReference type="SAM" id="Phobius"/>
    </source>
</evidence>
<dbReference type="OrthoDB" id="1735926at2759"/>
<dbReference type="PANTHER" id="PTHR11453">
    <property type="entry name" value="ANION EXCHANGE PROTEIN"/>
    <property type="match status" value="1"/>
</dbReference>
<feature type="transmembrane region" description="Helical" evidence="6">
    <location>
        <begin position="329"/>
        <end position="350"/>
    </location>
</feature>
<feature type="transmembrane region" description="Helical" evidence="6">
    <location>
        <begin position="533"/>
        <end position="552"/>
    </location>
</feature>
<dbReference type="EMBL" id="KQ257475">
    <property type="protein sequence ID" value="KNC95827.1"/>
    <property type="molecule type" value="Genomic_DNA"/>
</dbReference>
<feature type="transmembrane region" description="Helical" evidence="6">
    <location>
        <begin position="438"/>
        <end position="459"/>
    </location>
</feature>
<dbReference type="GO" id="GO:0005886">
    <property type="term" value="C:plasma membrane"/>
    <property type="evidence" value="ECO:0007669"/>
    <property type="project" value="TreeGrafter"/>
</dbReference>
<gene>
    <name evidence="8" type="ORF">SPPG_09576</name>
</gene>
<feature type="transmembrane region" description="Helical" evidence="6">
    <location>
        <begin position="242"/>
        <end position="261"/>
    </location>
</feature>
<dbReference type="PANTHER" id="PTHR11453:SF82">
    <property type="entry name" value="BORON TRANSPORTER 1"/>
    <property type="match status" value="1"/>
</dbReference>
<feature type="domain" description="Bicarbonate transporter-like transmembrane" evidence="7">
    <location>
        <begin position="65"/>
        <end position="235"/>
    </location>
</feature>
<keyword evidence="2 6" id="KW-0812">Transmembrane</keyword>
<dbReference type="GO" id="GO:0005452">
    <property type="term" value="F:solute:inorganic anion antiporter activity"/>
    <property type="evidence" value="ECO:0007669"/>
    <property type="project" value="InterPro"/>
</dbReference>
<keyword evidence="3 6" id="KW-1133">Transmembrane helix</keyword>
<dbReference type="InterPro" id="IPR003020">
    <property type="entry name" value="HCO3_transpt_euk"/>
</dbReference>
<evidence type="ECO:0000313" key="9">
    <source>
        <dbReference type="Proteomes" id="UP000053201"/>
    </source>
</evidence>
<name>A0A0L0H3P6_SPIPD</name>
<dbReference type="VEuPathDB" id="FungiDB:SPPG_09576"/>
<evidence type="ECO:0000256" key="1">
    <source>
        <dbReference type="ARBA" id="ARBA00004141"/>
    </source>
</evidence>
<organism evidence="8 9">
    <name type="scientific">Spizellomyces punctatus (strain DAOM BR117)</name>
    <dbReference type="NCBI Taxonomy" id="645134"/>
    <lineage>
        <taxon>Eukaryota</taxon>
        <taxon>Fungi</taxon>
        <taxon>Fungi incertae sedis</taxon>
        <taxon>Chytridiomycota</taxon>
        <taxon>Chytridiomycota incertae sedis</taxon>
        <taxon>Chytridiomycetes</taxon>
        <taxon>Spizellomycetales</taxon>
        <taxon>Spizellomycetaceae</taxon>
        <taxon>Spizellomyces</taxon>
    </lineage>
</organism>
<evidence type="ECO:0000256" key="4">
    <source>
        <dbReference type="ARBA" id="ARBA00023136"/>
    </source>
</evidence>
<reference evidence="8 9" key="1">
    <citation type="submission" date="2009-08" db="EMBL/GenBank/DDBJ databases">
        <title>The Genome Sequence of Spizellomyces punctatus strain DAOM BR117.</title>
        <authorList>
            <consortium name="The Broad Institute Genome Sequencing Platform"/>
            <person name="Russ C."/>
            <person name="Cuomo C."/>
            <person name="Shea T."/>
            <person name="Young S.K."/>
            <person name="Zeng Q."/>
            <person name="Koehrsen M."/>
            <person name="Haas B."/>
            <person name="Borodovsky M."/>
            <person name="Guigo R."/>
            <person name="Alvarado L."/>
            <person name="Berlin A."/>
            <person name="Bochicchio J."/>
            <person name="Borenstein D."/>
            <person name="Chapman S."/>
            <person name="Chen Z."/>
            <person name="Engels R."/>
            <person name="Freedman E."/>
            <person name="Gellesch M."/>
            <person name="Goldberg J."/>
            <person name="Griggs A."/>
            <person name="Gujja S."/>
            <person name="Heiman D."/>
            <person name="Hepburn T."/>
            <person name="Howarth C."/>
            <person name="Jen D."/>
            <person name="Larson L."/>
            <person name="Lewis B."/>
            <person name="Mehta T."/>
            <person name="Park D."/>
            <person name="Pearson M."/>
            <person name="Roberts A."/>
            <person name="Saif S."/>
            <person name="Shenoy N."/>
            <person name="Sisk P."/>
            <person name="Stolte C."/>
            <person name="Sykes S."/>
            <person name="Thomson T."/>
            <person name="Walk T."/>
            <person name="White J."/>
            <person name="Yandava C."/>
            <person name="Burger G."/>
            <person name="Gray M.W."/>
            <person name="Holland P.W.H."/>
            <person name="King N."/>
            <person name="Lang F.B.F."/>
            <person name="Roger A.J."/>
            <person name="Ruiz-Trillo I."/>
            <person name="Lander E."/>
            <person name="Nusbaum C."/>
        </authorList>
    </citation>
    <scope>NUCLEOTIDE SEQUENCE [LARGE SCALE GENOMIC DNA]</scope>
    <source>
        <strain evidence="8 9">DAOM BR117</strain>
    </source>
</reference>
<dbReference type="Pfam" id="PF00955">
    <property type="entry name" value="HCO3_cotransp"/>
    <property type="match status" value="2"/>
</dbReference>
<feature type="compositionally biased region" description="Gly residues" evidence="5">
    <location>
        <begin position="598"/>
        <end position="611"/>
    </location>
</feature>
<feature type="domain" description="Bicarbonate transporter-like transmembrane" evidence="7">
    <location>
        <begin position="239"/>
        <end position="568"/>
    </location>
</feature>
<dbReference type="FunCoup" id="A0A0L0H3P6">
    <property type="interactions" value="132"/>
</dbReference>
<dbReference type="STRING" id="645134.A0A0L0H3P6"/>
<dbReference type="GeneID" id="27692701"/>
<sequence>MSKHLRMQIPSQRTASRRWCFRLSPRSSAQQGFLKRDLADVLSFATLRTTEATANAPLDRMPKLRPFKDIAVEIRSRWPYYVSDWVDGFTDKKVLAAGVFIFFANVAPAITFAFYLDDETKSAVGVSEVLLSSAISGAIYAILSGQPLVIIGVTGPTSIFTVTINAVARSIGVSFLPFYSWTILWSAFMHLILAVVGACTLVRIVTRFSCEIFGALIAVVYLLNGGREIVREFSEGTFETGLLSLLFALITLWLSMQLGAARHWHFLRSWMRALIADYAIPISVTLATVVSVVIPRVNHAGLSRLNVPSDKPFLTTTNGRSWIVELDDIPVWGVFAALIPGFILTILFYFDHNVSSLLSQRPENNLLKPSTYNWDFFVIGLTMIPCAILGIPPCNGLIPQAPLHVRALAKIRQKPSVHHPNRLVEVWERVQEQRVSNLMQALLTFVALIPPVLGIVGFIPRAVLASLFLAMGFASFVGNQFAQRIALFFADPAHARLVFSHLHAVPFSACAKLTAVQLVFLAGTLGVTESGNAAALSFPLFIAALVPIRYYVLGKFIPERYLEILDADDGREFITDAEGAGRRRGRSGSHSVERELGPGTGMEGIGMGGGFHPRPSSEDEDEMVEEIEVKVEEELDPNQSSEGFVPKNVVHRGRK</sequence>
<dbReference type="GO" id="GO:0006820">
    <property type="term" value="P:monoatomic anion transport"/>
    <property type="evidence" value="ECO:0007669"/>
    <property type="project" value="InterPro"/>
</dbReference>
<accession>A0A0L0H3P6</accession>
<dbReference type="Proteomes" id="UP000053201">
    <property type="component" value="Unassembled WGS sequence"/>
</dbReference>
<feature type="transmembrane region" description="Helical" evidence="6">
    <location>
        <begin position="212"/>
        <end position="230"/>
    </location>
</feature>
<dbReference type="InterPro" id="IPR011531">
    <property type="entry name" value="HCO3_transpt-like_TM_dom"/>
</dbReference>
<protein>
    <recommendedName>
        <fullName evidence="7">Bicarbonate transporter-like transmembrane domain-containing protein</fullName>
    </recommendedName>
</protein>
<feature type="region of interest" description="Disordered" evidence="5">
    <location>
        <begin position="578"/>
        <end position="655"/>
    </location>
</feature>
<comment type="subcellular location">
    <subcellularLocation>
        <location evidence="1">Membrane</location>
        <topology evidence="1">Multi-pass membrane protein</topology>
    </subcellularLocation>
</comment>
<feature type="transmembrane region" description="Helical" evidence="6">
    <location>
        <begin position="273"/>
        <end position="294"/>
    </location>
</feature>
<dbReference type="AlphaFoldDB" id="A0A0L0H3P6"/>
<dbReference type="GO" id="GO:0050801">
    <property type="term" value="P:monoatomic ion homeostasis"/>
    <property type="evidence" value="ECO:0007669"/>
    <property type="project" value="TreeGrafter"/>
</dbReference>
<keyword evidence="4 6" id="KW-0472">Membrane</keyword>
<evidence type="ECO:0000313" key="8">
    <source>
        <dbReference type="EMBL" id="KNC95827.1"/>
    </source>
</evidence>
<feature type="transmembrane region" description="Helical" evidence="6">
    <location>
        <begin position="122"/>
        <end position="143"/>
    </location>
</feature>
<dbReference type="eggNOG" id="KOG1172">
    <property type="taxonomic scope" value="Eukaryota"/>
</dbReference>
<evidence type="ECO:0000259" key="7">
    <source>
        <dbReference type="Pfam" id="PF00955"/>
    </source>
</evidence>
<dbReference type="RefSeq" id="XP_016603867.1">
    <property type="nucleotide sequence ID" value="XM_016757753.1"/>
</dbReference>
<dbReference type="InParanoid" id="A0A0L0H3P6"/>
<evidence type="ECO:0000256" key="5">
    <source>
        <dbReference type="SAM" id="MobiDB-lite"/>
    </source>
</evidence>
<evidence type="ECO:0000256" key="2">
    <source>
        <dbReference type="ARBA" id="ARBA00022692"/>
    </source>
</evidence>
<feature type="transmembrane region" description="Helical" evidence="6">
    <location>
        <begin position="502"/>
        <end position="527"/>
    </location>
</feature>
<keyword evidence="9" id="KW-1185">Reference proteome</keyword>
<proteinExistence type="predicted"/>